<evidence type="ECO:0000313" key="2">
    <source>
        <dbReference type="EMBL" id="KPA45914.1"/>
    </source>
</evidence>
<comment type="caution">
    <text evidence="2">The sequence shown here is derived from an EMBL/GenBank/DDBJ whole genome shotgun (WGS) entry which is preliminary data.</text>
</comment>
<gene>
    <name evidence="2" type="ORF">FLAG1_01234</name>
</gene>
<keyword evidence="1" id="KW-0812">Transmembrane</keyword>
<evidence type="ECO:0000313" key="3">
    <source>
        <dbReference type="Proteomes" id="UP000037904"/>
    </source>
</evidence>
<feature type="transmembrane region" description="Helical" evidence="1">
    <location>
        <begin position="15"/>
        <end position="32"/>
    </location>
</feature>
<dbReference type="Proteomes" id="UP000037904">
    <property type="component" value="Unassembled WGS sequence"/>
</dbReference>
<protein>
    <submittedName>
        <fullName evidence="2">Uncharacterized protein</fullName>
    </submittedName>
</protein>
<accession>A0A0N0DHR4</accession>
<reference evidence="2 3" key="1">
    <citation type="submission" date="2015-04" db="EMBL/GenBank/DDBJ databases">
        <title>The draft genome sequence of Fusarium langsethiae, a T-2/HT-2 mycotoxin producer.</title>
        <authorList>
            <person name="Lysoe E."/>
            <person name="Divon H.H."/>
            <person name="Terzi V."/>
            <person name="Orru L."/>
            <person name="Lamontanara A."/>
            <person name="Kolseth A.-K."/>
            <person name="Frandsen R.J."/>
            <person name="Nielsen K."/>
            <person name="Thrane U."/>
        </authorList>
    </citation>
    <scope>NUCLEOTIDE SEQUENCE [LARGE SCALE GENOMIC DNA]</scope>
    <source>
        <strain evidence="2 3">Fl201059</strain>
    </source>
</reference>
<evidence type="ECO:0000256" key="1">
    <source>
        <dbReference type="SAM" id="Phobius"/>
    </source>
</evidence>
<dbReference type="EMBL" id="JXCE01000009">
    <property type="protein sequence ID" value="KPA45914.1"/>
    <property type="molecule type" value="Genomic_DNA"/>
</dbReference>
<name>A0A0N0DHR4_FUSLA</name>
<dbReference type="AlphaFoldDB" id="A0A0N0DHR4"/>
<sequence length="80" mass="8644">MAPIPMIASAAAPKVLPVLLAVGSISIVGGYVRSQLTTQSRTFDRQFSQYNTNKSESVRAKTFDGSVPDPRTSLFNVLGW</sequence>
<keyword evidence="3" id="KW-1185">Reference proteome</keyword>
<dbReference type="OrthoDB" id="5188169at2759"/>
<keyword evidence="1" id="KW-1133">Transmembrane helix</keyword>
<keyword evidence="1" id="KW-0472">Membrane</keyword>
<proteinExistence type="predicted"/>
<organism evidence="2 3">
    <name type="scientific">Fusarium langsethiae</name>
    <dbReference type="NCBI Taxonomy" id="179993"/>
    <lineage>
        <taxon>Eukaryota</taxon>
        <taxon>Fungi</taxon>
        <taxon>Dikarya</taxon>
        <taxon>Ascomycota</taxon>
        <taxon>Pezizomycotina</taxon>
        <taxon>Sordariomycetes</taxon>
        <taxon>Hypocreomycetidae</taxon>
        <taxon>Hypocreales</taxon>
        <taxon>Nectriaceae</taxon>
        <taxon>Fusarium</taxon>
    </lineage>
</organism>